<dbReference type="InterPro" id="IPR038726">
    <property type="entry name" value="PDDEXK_AddAB-type"/>
</dbReference>
<dbReference type="AlphaFoldDB" id="A0A239BZK1"/>
<dbReference type="SUPFAM" id="SSF52980">
    <property type="entry name" value="Restriction endonuclease-like"/>
    <property type="match status" value="1"/>
</dbReference>
<feature type="domain" description="PD-(D/E)XK endonuclease-like" evidence="5">
    <location>
        <begin position="66"/>
        <end position="334"/>
    </location>
</feature>
<dbReference type="Proteomes" id="UP000198373">
    <property type="component" value="Unassembled WGS sequence"/>
</dbReference>
<gene>
    <name evidence="6" type="ORF">SAMN06893096_102129</name>
</gene>
<dbReference type="GO" id="GO:0006281">
    <property type="term" value="P:DNA repair"/>
    <property type="evidence" value="ECO:0007669"/>
    <property type="project" value="UniProtKB-KW"/>
</dbReference>
<keyword evidence="2" id="KW-0067">ATP-binding</keyword>
<dbReference type="InterPro" id="IPR011335">
    <property type="entry name" value="Restrct_endonuc-II-like"/>
</dbReference>
<keyword evidence="2" id="KW-0347">Helicase</keyword>
<dbReference type="Pfam" id="PF12705">
    <property type="entry name" value="PDDEXK_1"/>
    <property type="match status" value="1"/>
</dbReference>
<keyword evidence="2" id="KW-0547">Nucleotide-binding</keyword>
<proteinExistence type="predicted"/>
<dbReference type="InterPro" id="IPR011604">
    <property type="entry name" value="PDDEXK-like_dom_sf"/>
</dbReference>
<feature type="region of interest" description="Disordered" evidence="4">
    <location>
        <begin position="1"/>
        <end position="72"/>
    </location>
</feature>
<keyword evidence="3" id="KW-0234">DNA repair</keyword>
<organism evidence="6 7">
    <name type="scientific">Geodermatophilus pulveris</name>
    <dbReference type="NCBI Taxonomy" id="1564159"/>
    <lineage>
        <taxon>Bacteria</taxon>
        <taxon>Bacillati</taxon>
        <taxon>Actinomycetota</taxon>
        <taxon>Actinomycetes</taxon>
        <taxon>Geodermatophilales</taxon>
        <taxon>Geodermatophilaceae</taxon>
        <taxon>Geodermatophilus</taxon>
    </lineage>
</organism>
<dbReference type="EMBL" id="FZOO01000002">
    <property type="protein sequence ID" value="SNS12573.1"/>
    <property type="molecule type" value="Genomic_DNA"/>
</dbReference>
<feature type="compositionally biased region" description="Low complexity" evidence="4">
    <location>
        <begin position="10"/>
        <end position="24"/>
    </location>
</feature>
<keyword evidence="7" id="KW-1185">Reference proteome</keyword>
<evidence type="ECO:0000256" key="1">
    <source>
        <dbReference type="ARBA" id="ARBA00022763"/>
    </source>
</evidence>
<dbReference type="GO" id="GO:0004527">
    <property type="term" value="F:exonuclease activity"/>
    <property type="evidence" value="ECO:0007669"/>
    <property type="project" value="UniProtKB-KW"/>
</dbReference>
<evidence type="ECO:0000256" key="2">
    <source>
        <dbReference type="ARBA" id="ARBA00022806"/>
    </source>
</evidence>
<keyword evidence="6" id="KW-0378">Hydrolase</keyword>
<reference evidence="7" key="1">
    <citation type="submission" date="2017-06" db="EMBL/GenBank/DDBJ databases">
        <authorList>
            <person name="Varghese N."/>
            <person name="Submissions S."/>
        </authorList>
    </citation>
    <scope>NUCLEOTIDE SEQUENCE [LARGE SCALE GENOMIC DNA]</scope>
    <source>
        <strain evidence="7">DSM 46839</strain>
    </source>
</reference>
<dbReference type="GO" id="GO:0004386">
    <property type="term" value="F:helicase activity"/>
    <property type="evidence" value="ECO:0007669"/>
    <property type="project" value="UniProtKB-KW"/>
</dbReference>
<evidence type="ECO:0000313" key="6">
    <source>
        <dbReference type="EMBL" id="SNS12573.1"/>
    </source>
</evidence>
<evidence type="ECO:0000259" key="5">
    <source>
        <dbReference type="Pfam" id="PF12705"/>
    </source>
</evidence>
<dbReference type="Gene3D" id="3.90.320.10">
    <property type="match status" value="1"/>
</dbReference>
<keyword evidence="6" id="KW-0269">Exonuclease</keyword>
<evidence type="ECO:0000313" key="7">
    <source>
        <dbReference type="Proteomes" id="UP000198373"/>
    </source>
</evidence>
<evidence type="ECO:0000256" key="3">
    <source>
        <dbReference type="ARBA" id="ARBA00023204"/>
    </source>
</evidence>
<keyword evidence="1" id="KW-0227">DNA damage</keyword>
<evidence type="ECO:0000256" key="4">
    <source>
        <dbReference type="SAM" id="MobiDB-lite"/>
    </source>
</evidence>
<feature type="region of interest" description="Disordered" evidence="4">
    <location>
        <begin position="147"/>
        <end position="168"/>
    </location>
</feature>
<name>A0A239BZK1_9ACTN</name>
<keyword evidence="6" id="KW-0540">Nuclease</keyword>
<protein>
    <submittedName>
        <fullName evidence="6">Putative RecB family exonuclease</fullName>
    </submittedName>
</protein>
<sequence>MPPPSLVGMTATAQDSAQSSSAQDPARLSTAQDPARLGTAQDPARSGPVSGRTASGGEERGPRRPSLSPSRAADFKTCPLLYRFRTIDRLPERRSPAAVRGTLVHAVLERLYDLPACERTAEAARELVAPAWEELRADPEVAALFTSDGAAGGAPGAAAPDGPSPEVPAAEVTSLEEWLASAGELVQTYFSLEDPSRIEPHGREELVEVTLPDGLLLRGYVDRLDVAPNGALRVVDYKTGSVPREAFEGKALFQMKFYALVLWRTRGVVASQLKLLYLGNGDALTYSPDEAELVRFERTLQAIWAAIERAVATGDFRPNRTRLCGWCDHQALCPSFGGTPPPFPAEAAAAAGWATLPVVDRD</sequence>
<accession>A0A239BZK1</accession>